<accession>A0AAV7S8T1</accession>
<dbReference type="Proteomes" id="UP001066276">
    <property type="component" value="Chromosome 4_2"/>
</dbReference>
<dbReference type="AlphaFoldDB" id="A0AAV7S8T1"/>
<dbReference type="EMBL" id="JANPWB010000008">
    <property type="protein sequence ID" value="KAJ1161221.1"/>
    <property type="molecule type" value="Genomic_DNA"/>
</dbReference>
<evidence type="ECO:0000313" key="2">
    <source>
        <dbReference type="EMBL" id="KAJ1161221.1"/>
    </source>
</evidence>
<feature type="region of interest" description="Disordered" evidence="1">
    <location>
        <begin position="34"/>
        <end position="105"/>
    </location>
</feature>
<evidence type="ECO:0000313" key="3">
    <source>
        <dbReference type="Proteomes" id="UP001066276"/>
    </source>
</evidence>
<protein>
    <submittedName>
        <fullName evidence="2">Uncharacterized protein</fullName>
    </submittedName>
</protein>
<feature type="compositionally biased region" description="Basic and acidic residues" evidence="1">
    <location>
        <begin position="82"/>
        <end position="105"/>
    </location>
</feature>
<sequence length="105" mass="11619">MENNGENQELDIEEIIKAAREAVATHSKDWILKQVKGNGASEVPPQEGHPGNRTSGAARDEEEPQSDSKKRQRNASRGAKKGGQERSGRTPRSRDPRTKQESKSE</sequence>
<reference evidence="2" key="1">
    <citation type="journal article" date="2022" name="bioRxiv">
        <title>Sequencing and chromosome-scale assembly of the giantPleurodeles waltlgenome.</title>
        <authorList>
            <person name="Brown T."/>
            <person name="Elewa A."/>
            <person name="Iarovenko S."/>
            <person name="Subramanian E."/>
            <person name="Araus A.J."/>
            <person name="Petzold A."/>
            <person name="Susuki M."/>
            <person name="Suzuki K.-i.T."/>
            <person name="Hayashi T."/>
            <person name="Toyoda A."/>
            <person name="Oliveira C."/>
            <person name="Osipova E."/>
            <person name="Leigh N.D."/>
            <person name="Simon A."/>
            <person name="Yun M.H."/>
        </authorList>
    </citation>
    <scope>NUCLEOTIDE SEQUENCE</scope>
    <source>
        <strain evidence="2">20211129_DDA</strain>
        <tissue evidence="2">Liver</tissue>
    </source>
</reference>
<proteinExistence type="predicted"/>
<evidence type="ECO:0000256" key="1">
    <source>
        <dbReference type="SAM" id="MobiDB-lite"/>
    </source>
</evidence>
<keyword evidence="3" id="KW-1185">Reference proteome</keyword>
<gene>
    <name evidence="2" type="ORF">NDU88_001708</name>
</gene>
<organism evidence="2 3">
    <name type="scientific">Pleurodeles waltl</name>
    <name type="common">Iberian ribbed newt</name>
    <dbReference type="NCBI Taxonomy" id="8319"/>
    <lineage>
        <taxon>Eukaryota</taxon>
        <taxon>Metazoa</taxon>
        <taxon>Chordata</taxon>
        <taxon>Craniata</taxon>
        <taxon>Vertebrata</taxon>
        <taxon>Euteleostomi</taxon>
        <taxon>Amphibia</taxon>
        <taxon>Batrachia</taxon>
        <taxon>Caudata</taxon>
        <taxon>Salamandroidea</taxon>
        <taxon>Salamandridae</taxon>
        <taxon>Pleurodelinae</taxon>
        <taxon>Pleurodeles</taxon>
    </lineage>
</organism>
<name>A0AAV7S8T1_PLEWA</name>
<comment type="caution">
    <text evidence="2">The sequence shown here is derived from an EMBL/GenBank/DDBJ whole genome shotgun (WGS) entry which is preliminary data.</text>
</comment>
<feature type="compositionally biased region" description="Basic residues" evidence="1">
    <location>
        <begin position="70"/>
        <end position="80"/>
    </location>
</feature>